<dbReference type="AlphaFoldDB" id="A0A517WR42"/>
<dbReference type="SUPFAM" id="SSF56436">
    <property type="entry name" value="C-type lectin-like"/>
    <property type="match status" value="1"/>
</dbReference>
<organism evidence="2 3">
    <name type="scientific">Gimesia aquarii</name>
    <dbReference type="NCBI Taxonomy" id="2527964"/>
    <lineage>
        <taxon>Bacteria</taxon>
        <taxon>Pseudomonadati</taxon>
        <taxon>Planctomycetota</taxon>
        <taxon>Planctomycetia</taxon>
        <taxon>Planctomycetales</taxon>
        <taxon>Planctomycetaceae</taxon>
        <taxon>Gimesia</taxon>
    </lineage>
</organism>
<dbReference type="InterPro" id="IPR016187">
    <property type="entry name" value="CTDL_fold"/>
</dbReference>
<dbReference type="EMBL" id="CP037422">
    <property type="protein sequence ID" value="QDU07724.1"/>
    <property type="molecule type" value="Genomic_DNA"/>
</dbReference>
<dbReference type="PROSITE" id="PS50075">
    <property type="entry name" value="CARRIER"/>
    <property type="match status" value="1"/>
</dbReference>
<name>A0A517WR42_9PLAN</name>
<evidence type="ECO:0000313" key="3">
    <source>
        <dbReference type="Proteomes" id="UP000318384"/>
    </source>
</evidence>
<dbReference type="InterPro" id="IPR009081">
    <property type="entry name" value="PP-bd_ACP"/>
</dbReference>
<evidence type="ECO:0000313" key="2">
    <source>
        <dbReference type="EMBL" id="QDU07724.1"/>
    </source>
</evidence>
<dbReference type="GO" id="GO:0004674">
    <property type="term" value="F:protein serine/threonine kinase activity"/>
    <property type="evidence" value="ECO:0007669"/>
    <property type="project" value="UniProtKB-EC"/>
</dbReference>
<dbReference type="SUPFAM" id="SSF47336">
    <property type="entry name" value="ACP-like"/>
    <property type="match status" value="1"/>
</dbReference>
<dbReference type="Proteomes" id="UP000318384">
    <property type="component" value="Chromosome"/>
</dbReference>
<evidence type="ECO:0000259" key="1">
    <source>
        <dbReference type="PROSITE" id="PS50075"/>
    </source>
</evidence>
<dbReference type="Gene3D" id="1.10.1200.10">
    <property type="entry name" value="ACP-like"/>
    <property type="match status" value="1"/>
</dbReference>
<dbReference type="InterPro" id="IPR005532">
    <property type="entry name" value="SUMF_dom"/>
</dbReference>
<dbReference type="Gene3D" id="3.90.1580.10">
    <property type="entry name" value="paralog of FGE (formylglycine-generating enzyme)"/>
    <property type="match status" value="1"/>
</dbReference>
<protein>
    <submittedName>
        <fullName evidence="2">Serine/threonine-protein kinase pkn1</fullName>
        <ecNumber evidence="2">2.7.11.1</ecNumber>
    </submittedName>
</protein>
<dbReference type="InterPro" id="IPR051043">
    <property type="entry name" value="Sulfatase_Mod_Factor_Kinase"/>
</dbReference>
<dbReference type="PANTHER" id="PTHR23150">
    <property type="entry name" value="SULFATASE MODIFYING FACTOR 1, 2"/>
    <property type="match status" value="1"/>
</dbReference>
<gene>
    <name evidence="2" type="primary">pkn1_2</name>
    <name evidence="2" type="ORF">V202x_10850</name>
</gene>
<dbReference type="GO" id="GO:0120147">
    <property type="term" value="F:formylglycine-generating oxidase activity"/>
    <property type="evidence" value="ECO:0007669"/>
    <property type="project" value="TreeGrafter"/>
</dbReference>
<proteinExistence type="predicted"/>
<dbReference type="Pfam" id="PF03781">
    <property type="entry name" value="FGE-sulfatase"/>
    <property type="match status" value="1"/>
</dbReference>
<dbReference type="EC" id="2.7.11.1" evidence="2"/>
<dbReference type="PANTHER" id="PTHR23150:SF19">
    <property type="entry name" value="FORMYLGLYCINE-GENERATING ENZYME"/>
    <property type="match status" value="1"/>
</dbReference>
<feature type="domain" description="Carrier" evidence="1">
    <location>
        <begin position="10"/>
        <end position="96"/>
    </location>
</feature>
<sequence length="436" mass="50218">MTTKPQLRLSEIEQKVLDVASEQLGFPRNQISLSDRLIEDLRCDSLDAVELLMELEDAFNTSLPEPSESSDPVYKTIFTRQPFRLADLTELVYLNQGTGTPDRSRHFRQPKVAMTSTESFSFTQLDGRWERNGSTKSNLFESVETKSSYPQFRRRSDGMRCIQIPTADEVEIGSDRPDAIADEKPKHIVELDAFLIDAEPVSTTAYCRFLNSIGEVPDSYLTDWFVLDADDDRNIHMLIRKEGSEWQPLPGCEKWPMILVSWYGANAYSLWANDKLWLRYQDESHTDAGSYLPTEAQWEYAARGQTSQPYPWGSESPSQDRMRFGFHRKSIRYDVSELPLADVNARLGMSLFGLHHMAGNVWQWCRDWYDAEFYQRLGAMHRNPFNQTNTRVRSERGGSWVGPAQLCRSSYRRGRTPLARGRCLGFRCISSVRDLQ</sequence>
<dbReference type="RefSeq" id="WP_197993240.1">
    <property type="nucleotide sequence ID" value="NZ_CP037422.1"/>
</dbReference>
<dbReference type="Pfam" id="PF00550">
    <property type="entry name" value="PP-binding"/>
    <property type="match status" value="1"/>
</dbReference>
<dbReference type="InterPro" id="IPR036736">
    <property type="entry name" value="ACP-like_sf"/>
</dbReference>
<dbReference type="InterPro" id="IPR042095">
    <property type="entry name" value="SUMF_sf"/>
</dbReference>
<keyword evidence="2" id="KW-0418">Kinase</keyword>
<keyword evidence="3" id="KW-1185">Reference proteome</keyword>
<reference evidence="2 3" key="1">
    <citation type="submission" date="2019-03" db="EMBL/GenBank/DDBJ databases">
        <title>Deep-cultivation of Planctomycetes and their phenomic and genomic characterization uncovers novel biology.</title>
        <authorList>
            <person name="Wiegand S."/>
            <person name="Jogler M."/>
            <person name="Boedeker C."/>
            <person name="Pinto D."/>
            <person name="Vollmers J."/>
            <person name="Rivas-Marin E."/>
            <person name="Kohn T."/>
            <person name="Peeters S.H."/>
            <person name="Heuer A."/>
            <person name="Rast P."/>
            <person name="Oberbeckmann S."/>
            <person name="Bunk B."/>
            <person name="Jeske O."/>
            <person name="Meyerdierks A."/>
            <person name="Storesund J.E."/>
            <person name="Kallscheuer N."/>
            <person name="Luecker S."/>
            <person name="Lage O.M."/>
            <person name="Pohl T."/>
            <person name="Merkel B.J."/>
            <person name="Hornburger P."/>
            <person name="Mueller R.-W."/>
            <person name="Bruemmer F."/>
            <person name="Labrenz M."/>
            <person name="Spormann A.M."/>
            <person name="Op den Camp H."/>
            <person name="Overmann J."/>
            <person name="Amann R."/>
            <person name="Jetten M.S.M."/>
            <person name="Mascher T."/>
            <person name="Medema M.H."/>
            <person name="Devos D.P."/>
            <person name="Kaster A.-K."/>
            <person name="Ovreas L."/>
            <person name="Rohde M."/>
            <person name="Galperin M.Y."/>
            <person name="Jogler C."/>
        </authorList>
    </citation>
    <scope>NUCLEOTIDE SEQUENCE [LARGE SCALE GENOMIC DNA]</scope>
    <source>
        <strain evidence="2 3">V202</strain>
    </source>
</reference>
<keyword evidence="2" id="KW-0808">Transferase</keyword>
<accession>A0A517WR42</accession>